<dbReference type="InterPro" id="IPR046848">
    <property type="entry name" value="E_motif"/>
</dbReference>
<feature type="repeat" description="PPR" evidence="3">
    <location>
        <begin position="321"/>
        <end position="355"/>
    </location>
</feature>
<dbReference type="PANTHER" id="PTHR47926:SF401">
    <property type="entry name" value="PENTATRICOPEPTIDE REPEAT-CONTAINING PROTEIN"/>
    <property type="match status" value="1"/>
</dbReference>
<dbReference type="Pfam" id="PF13041">
    <property type="entry name" value="PPR_2"/>
    <property type="match status" value="2"/>
</dbReference>
<dbReference type="PANTHER" id="PTHR47926">
    <property type="entry name" value="PENTATRICOPEPTIDE REPEAT-CONTAINING PROTEIN"/>
    <property type="match status" value="1"/>
</dbReference>
<keyword evidence="1" id="KW-0677">Repeat</keyword>
<dbReference type="GO" id="GO:0009451">
    <property type="term" value="P:RNA modification"/>
    <property type="evidence" value="ECO:0007669"/>
    <property type="project" value="InterPro"/>
</dbReference>
<evidence type="ECO:0000313" key="4">
    <source>
        <dbReference type="Proteomes" id="UP000189703"/>
    </source>
</evidence>
<dbReference type="GO" id="GO:0003723">
    <property type="term" value="F:RNA binding"/>
    <property type="evidence" value="ECO:0007669"/>
    <property type="project" value="InterPro"/>
</dbReference>
<dbReference type="InterPro" id="IPR046960">
    <property type="entry name" value="PPR_At4g14850-like_plant"/>
</dbReference>
<evidence type="ECO:0000256" key="1">
    <source>
        <dbReference type="ARBA" id="ARBA00022737"/>
    </source>
</evidence>
<dbReference type="RefSeq" id="XP_010275968.1">
    <property type="nucleotide sequence ID" value="XM_010277666.2"/>
</dbReference>
<dbReference type="KEGG" id="nnu:104610842"/>
<sequence length="546" mass="61270">MVEASWLNLRNALARLLDECKNMKELKQIHSHIITSPGIPIHDHYFLVTRLLFFCATSHSGSLSYATNVFHHIEHPNVFVYNTMIRAHATRMINDGSDAHSCPSLILYKQMFRNGVRPDHLTFPFLAKECTRRLDAHAGKSIHVQVIKVGLSEDLFVQNSMINMYASCGFLNHARCIFDEMSARDVVSWNSMIIGFLRGGDLDSAFDLFKMMKKRNVITWNSIITGFVQGGRPKEALDFFHEMQVLDDDGTVRPDKITVASALSACASFGALDHGKWIHSYLKRSGLECDMVISSALVDMYGKCGCVERAIEVFKEMPEKDVLAWTTMISVLALHGFAEEAFDLFKEMQIQGTKPNHVTFVGLLSASAHSGLVEAGRWCFDVMTQVYSIEPQAQHYACMVDILSRAGLFEEAEGLIQSMPMEPDVFVWGALLGGCHMHGNVEMAESVAHHLFDLEPLNHAFYVTLSEIYAKANRFDDEKRIRAFMKERGIKKTVPGCSMIEVNGIVQEFSVGGSPQVLMEEIEWVLNGLCEEMKMGDHPPDINSGD</sequence>
<dbReference type="AlphaFoldDB" id="A0A1U8BH84"/>
<keyword evidence="4" id="KW-1185">Reference proteome</keyword>
<dbReference type="eggNOG" id="KOG4197">
    <property type="taxonomic scope" value="Eukaryota"/>
</dbReference>
<reference evidence="5" key="1">
    <citation type="submission" date="2025-08" db="UniProtKB">
        <authorList>
            <consortium name="RefSeq"/>
        </authorList>
    </citation>
    <scope>IDENTIFICATION</scope>
</reference>
<feature type="repeat" description="PPR" evidence="3">
    <location>
        <begin position="185"/>
        <end position="219"/>
    </location>
</feature>
<name>A0A1U8BH84_NELNU</name>
<dbReference type="Pfam" id="PF20431">
    <property type="entry name" value="E_motif"/>
    <property type="match status" value="1"/>
</dbReference>
<dbReference type="InterPro" id="IPR002885">
    <property type="entry name" value="PPR_rpt"/>
</dbReference>
<dbReference type="GeneID" id="104610842"/>
<proteinExistence type="inferred from homology"/>
<feature type="repeat" description="PPR" evidence="3">
    <location>
        <begin position="290"/>
        <end position="320"/>
    </location>
</feature>
<dbReference type="OrthoDB" id="185373at2759"/>
<comment type="similarity">
    <text evidence="2">Belongs to the PPR family. PCMP-E subfamily.</text>
</comment>
<dbReference type="FunFam" id="1.25.40.10:FF:000031">
    <property type="entry name" value="Pentatricopeptide repeat-containing protein mitochondrial"/>
    <property type="match status" value="1"/>
</dbReference>
<dbReference type="Pfam" id="PF01535">
    <property type="entry name" value="PPR"/>
    <property type="match status" value="2"/>
</dbReference>
<dbReference type="FunFam" id="1.25.40.10:FF:000470">
    <property type="entry name" value="Pentatricopeptide repeat-containing protein At5g66520"/>
    <property type="match status" value="1"/>
</dbReference>
<dbReference type="NCBIfam" id="TIGR00756">
    <property type="entry name" value="PPR"/>
    <property type="match status" value="5"/>
</dbReference>
<dbReference type="PROSITE" id="PS51375">
    <property type="entry name" value="PPR"/>
    <property type="match status" value="3"/>
</dbReference>
<gene>
    <name evidence="5" type="primary">LOC104610842</name>
</gene>
<evidence type="ECO:0000256" key="2">
    <source>
        <dbReference type="ARBA" id="ARBA00061659"/>
    </source>
</evidence>
<dbReference type="FunFam" id="1.25.40.10:FF:000280">
    <property type="entry name" value="Pentatricopeptide repeat-containing protein"/>
    <property type="match status" value="1"/>
</dbReference>
<accession>A0A1U8BH84</accession>
<dbReference type="InterPro" id="IPR011990">
    <property type="entry name" value="TPR-like_helical_dom_sf"/>
</dbReference>
<dbReference type="InParanoid" id="A0A1U8BH84"/>
<dbReference type="Proteomes" id="UP000189703">
    <property type="component" value="Unplaced"/>
</dbReference>
<evidence type="ECO:0000256" key="3">
    <source>
        <dbReference type="PROSITE-ProRule" id="PRU00708"/>
    </source>
</evidence>
<organism evidence="4 5">
    <name type="scientific">Nelumbo nucifera</name>
    <name type="common">Sacred lotus</name>
    <dbReference type="NCBI Taxonomy" id="4432"/>
    <lineage>
        <taxon>Eukaryota</taxon>
        <taxon>Viridiplantae</taxon>
        <taxon>Streptophyta</taxon>
        <taxon>Embryophyta</taxon>
        <taxon>Tracheophyta</taxon>
        <taxon>Spermatophyta</taxon>
        <taxon>Magnoliopsida</taxon>
        <taxon>Proteales</taxon>
        <taxon>Nelumbonaceae</taxon>
        <taxon>Nelumbo</taxon>
    </lineage>
</organism>
<dbReference type="Gene3D" id="1.25.40.10">
    <property type="entry name" value="Tetratricopeptide repeat domain"/>
    <property type="match status" value="3"/>
</dbReference>
<evidence type="ECO:0000313" key="5">
    <source>
        <dbReference type="RefSeq" id="XP_010275968.1"/>
    </source>
</evidence>
<protein>
    <submittedName>
        <fullName evidence="5">Pentatricopeptide repeat-containing protein At2g20540-like</fullName>
    </submittedName>
</protein>
<dbReference type="OMA" id="PDCITFP"/>
<dbReference type="STRING" id="4432.A0A1U8BH84"/>